<dbReference type="Gene3D" id="2.60.40.10">
    <property type="entry name" value="Immunoglobulins"/>
    <property type="match status" value="1"/>
</dbReference>
<dbReference type="GO" id="GO:0030215">
    <property type="term" value="F:semaphorin receptor binding"/>
    <property type="evidence" value="ECO:0007669"/>
    <property type="project" value="InterPro"/>
</dbReference>
<evidence type="ECO:0000313" key="4">
    <source>
        <dbReference type="EMBL" id="VDM78912.1"/>
    </source>
</evidence>
<keyword evidence="5" id="KW-1185">Reference proteome</keyword>
<dbReference type="SUPFAM" id="SSF101912">
    <property type="entry name" value="Sema domain"/>
    <property type="match status" value="1"/>
</dbReference>
<gene>
    <name evidence="4" type="ORF">SVUK_LOCUS13910</name>
</gene>
<dbReference type="PANTHER" id="PTHR11036">
    <property type="entry name" value="SEMAPHORIN"/>
    <property type="match status" value="1"/>
</dbReference>
<proteinExistence type="inferred from homology"/>
<dbReference type="GO" id="GO:0045499">
    <property type="term" value="F:chemorepellent activity"/>
    <property type="evidence" value="ECO:0007669"/>
    <property type="project" value="TreeGrafter"/>
</dbReference>
<comment type="similarity">
    <text evidence="1">Belongs to the semaphorin family.</text>
</comment>
<feature type="domain" description="Sema" evidence="3">
    <location>
        <begin position="1"/>
        <end position="271"/>
    </location>
</feature>
<dbReference type="PROSITE" id="PS51004">
    <property type="entry name" value="SEMA"/>
    <property type="match status" value="1"/>
</dbReference>
<dbReference type="GO" id="GO:0007411">
    <property type="term" value="P:axon guidance"/>
    <property type="evidence" value="ECO:0007669"/>
    <property type="project" value="TreeGrafter"/>
</dbReference>
<evidence type="ECO:0000259" key="3">
    <source>
        <dbReference type="PROSITE" id="PS51004"/>
    </source>
</evidence>
<evidence type="ECO:0000256" key="1">
    <source>
        <dbReference type="ARBA" id="ARBA00009492"/>
    </source>
</evidence>
<organism evidence="4 5">
    <name type="scientific">Strongylus vulgaris</name>
    <name type="common">Blood worm</name>
    <dbReference type="NCBI Taxonomy" id="40348"/>
    <lineage>
        <taxon>Eukaryota</taxon>
        <taxon>Metazoa</taxon>
        <taxon>Ecdysozoa</taxon>
        <taxon>Nematoda</taxon>
        <taxon>Chromadorea</taxon>
        <taxon>Rhabditida</taxon>
        <taxon>Rhabditina</taxon>
        <taxon>Rhabditomorpha</taxon>
        <taxon>Strongyloidea</taxon>
        <taxon>Strongylidae</taxon>
        <taxon>Strongylus</taxon>
    </lineage>
</organism>
<dbReference type="InterPro" id="IPR015943">
    <property type="entry name" value="WD40/YVTN_repeat-like_dom_sf"/>
</dbReference>
<dbReference type="SUPFAM" id="SSF48726">
    <property type="entry name" value="Immunoglobulin"/>
    <property type="match status" value="1"/>
</dbReference>
<dbReference type="Proteomes" id="UP000270094">
    <property type="component" value="Unassembled WGS sequence"/>
</dbReference>
<dbReference type="PANTHER" id="PTHR11036:SF139">
    <property type="entry name" value="SEMAPHORIN-2A"/>
    <property type="match status" value="1"/>
</dbReference>
<sequence>MERNVYSRVARVCKKDVGGRVVLRQVWTSFLKARLNCSISAQYPYYFDRIRKYSSKYIPNWADLWKKRAEHITYMLCLQPQNIANNQIILEAVTRVETSDDTLFYATMSTSETAFVTSAICGIPILPTRDVIFTHIAVDIRSEQNVIFALDGRSNTLWKISHWREGNTWKWTELERRTIAAGGPIKAMALLPGGGIPILPTRDVIFTHIAVDIRSEQNVIFALDGRWGNTWKWTELERRTVAAGGSIKAMALLPGEFLYFASRSAVSQFTLAGCTNYPSCALCAVDPYCSWNVARSTCYPREKAHGQSLGWISSWAGRGSSECSALAKPRPQAAYPGDTVHFQGTTGGVWRRDGNEIVPNNRFLFTNNGGLILMNVSKEDNADYEYIAGGKQVVKYRLVRNAQNRDLCKLTNLVSENGARKLTNIKRP</sequence>
<comment type="caution">
    <text evidence="2">Lacks conserved residue(s) required for the propagation of feature annotation.</text>
</comment>
<dbReference type="AlphaFoldDB" id="A0A3P7LI11"/>
<dbReference type="GO" id="GO:0005886">
    <property type="term" value="C:plasma membrane"/>
    <property type="evidence" value="ECO:0007669"/>
    <property type="project" value="TreeGrafter"/>
</dbReference>
<name>A0A3P7LI11_STRVU</name>
<dbReference type="InterPro" id="IPR036352">
    <property type="entry name" value="Semap_dom_sf"/>
</dbReference>
<evidence type="ECO:0000313" key="5">
    <source>
        <dbReference type="Proteomes" id="UP000270094"/>
    </source>
</evidence>
<reference evidence="4 5" key="1">
    <citation type="submission" date="2018-11" db="EMBL/GenBank/DDBJ databases">
        <authorList>
            <consortium name="Pathogen Informatics"/>
        </authorList>
    </citation>
    <scope>NUCLEOTIDE SEQUENCE [LARGE SCALE GENOMIC DNA]</scope>
</reference>
<dbReference type="EMBL" id="UYYB01103337">
    <property type="protein sequence ID" value="VDM78912.1"/>
    <property type="molecule type" value="Genomic_DNA"/>
</dbReference>
<evidence type="ECO:0000256" key="2">
    <source>
        <dbReference type="PROSITE-ProRule" id="PRU00352"/>
    </source>
</evidence>
<dbReference type="GO" id="GO:0030335">
    <property type="term" value="P:positive regulation of cell migration"/>
    <property type="evidence" value="ECO:0007669"/>
    <property type="project" value="TreeGrafter"/>
</dbReference>
<dbReference type="InterPro" id="IPR001627">
    <property type="entry name" value="Semap_dom"/>
</dbReference>
<protein>
    <recommendedName>
        <fullName evidence="3">Sema domain-containing protein</fullName>
    </recommendedName>
</protein>
<dbReference type="GO" id="GO:0071526">
    <property type="term" value="P:semaphorin-plexin signaling pathway"/>
    <property type="evidence" value="ECO:0007669"/>
    <property type="project" value="TreeGrafter"/>
</dbReference>
<dbReference type="InterPro" id="IPR013783">
    <property type="entry name" value="Ig-like_fold"/>
</dbReference>
<dbReference type="InterPro" id="IPR027231">
    <property type="entry name" value="Semaphorin"/>
</dbReference>
<dbReference type="OrthoDB" id="9988752at2759"/>
<dbReference type="Gene3D" id="2.130.10.10">
    <property type="entry name" value="YVTN repeat-like/Quinoprotein amine dehydrogenase"/>
    <property type="match status" value="1"/>
</dbReference>
<dbReference type="InterPro" id="IPR036179">
    <property type="entry name" value="Ig-like_dom_sf"/>
</dbReference>
<accession>A0A3P7LI11</accession>
<dbReference type="SUPFAM" id="SSF103575">
    <property type="entry name" value="Plexin repeat"/>
    <property type="match status" value="1"/>
</dbReference>